<dbReference type="PANTHER" id="PTHR11122:SF13">
    <property type="entry name" value="GLUCOSE-6-PHOSPHATE 1-EPIMERASE"/>
    <property type="match status" value="1"/>
</dbReference>
<gene>
    <name evidence="5" type="ORF">GCM10022228_09160</name>
</gene>
<dbReference type="SUPFAM" id="SSF74650">
    <property type="entry name" value="Galactose mutarotase-like"/>
    <property type="match status" value="1"/>
</dbReference>
<keyword evidence="3 4" id="KW-0413">Isomerase</keyword>
<comment type="similarity">
    <text evidence="2 4">Belongs to the glucose-6-phosphate 1-epimerase family.</text>
</comment>
<sequence>MIPDSLQQRLETTDGQQTLTWQGRELVLFNQDWGQLAVALTGAQVVHFQPTGDTAPWLWLTPTPAPPPAPLRGGIPLCWPWFGDERYADEHPDRPGPFHGTARLAPWRLDGVDEHEEGIEVHLSPEQRLHGRLNARAVIQANARRLHVELISENVGDAPVKTSAALHTYVAVSDAFACRLEGLAGARYLDKHRGFAEGEQQGVLALGGAVDRIYHSNAAVDVDDGRRLLRVAKEQSDSTVVWHPGQTPLDDTPAAAARGFVCVEAANTRLDPVWLVPGAQHLLGTTLTRPTTEDSA</sequence>
<dbReference type="InterPro" id="IPR014718">
    <property type="entry name" value="GH-type_carb-bd"/>
</dbReference>
<evidence type="ECO:0000313" key="5">
    <source>
        <dbReference type="EMBL" id="GAA3900744.1"/>
    </source>
</evidence>
<comment type="catalytic activity">
    <reaction evidence="1">
        <text>alpha-D-glucose 6-phosphate = beta-D-glucose 6-phosphate</text>
        <dbReference type="Rhea" id="RHEA:16249"/>
        <dbReference type="ChEBI" id="CHEBI:58225"/>
        <dbReference type="ChEBI" id="CHEBI:58247"/>
        <dbReference type="EC" id="5.1.3.15"/>
    </reaction>
</comment>
<dbReference type="Pfam" id="PF01263">
    <property type="entry name" value="Aldose_epim"/>
    <property type="match status" value="1"/>
</dbReference>
<evidence type="ECO:0000256" key="3">
    <source>
        <dbReference type="ARBA" id="ARBA00023235"/>
    </source>
</evidence>
<dbReference type="InterPro" id="IPR025532">
    <property type="entry name" value="G6P_1-epimerase"/>
</dbReference>
<dbReference type="Gene3D" id="2.70.98.10">
    <property type="match status" value="1"/>
</dbReference>
<dbReference type="InterPro" id="IPR008183">
    <property type="entry name" value="Aldose_1/G6P_1-epimerase"/>
</dbReference>
<proteinExistence type="inferred from homology"/>
<dbReference type="PIRSF" id="PIRSF016020">
    <property type="entry name" value="PHexose_mutarotase"/>
    <property type="match status" value="1"/>
</dbReference>
<keyword evidence="6" id="KW-1185">Reference proteome</keyword>
<dbReference type="Proteomes" id="UP001500133">
    <property type="component" value="Unassembled WGS sequence"/>
</dbReference>
<protein>
    <recommendedName>
        <fullName evidence="4">Putative glucose-6-phosphate 1-epimerase</fullName>
        <ecNumber evidence="4">5.1.3.15</ecNumber>
    </recommendedName>
</protein>
<evidence type="ECO:0000256" key="1">
    <source>
        <dbReference type="ARBA" id="ARBA00001096"/>
    </source>
</evidence>
<evidence type="ECO:0000313" key="6">
    <source>
        <dbReference type="Proteomes" id="UP001500133"/>
    </source>
</evidence>
<organism evidence="5 6">
    <name type="scientific">Halomonas cibimaris</name>
    <dbReference type="NCBI Taxonomy" id="657012"/>
    <lineage>
        <taxon>Bacteria</taxon>
        <taxon>Pseudomonadati</taxon>
        <taxon>Pseudomonadota</taxon>
        <taxon>Gammaproteobacteria</taxon>
        <taxon>Oceanospirillales</taxon>
        <taxon>Halomonadaceae</taxon>
        <taxon>Halomonas</taxon>
    </lineage>
</organism>
<comment type="caution">
    <text evidence="5">The sequence shown here is derived from an EMBL/GenBank/DDBJ whole genome shotgun (WGS) entry which is preliminary data.</text>
</comment>
<reference evidence="6" key="1">
    <citation type="journal article" date="2019" name="Int. J. Syst. Evol. Microbiol.">
        <title>The Global Catalogue of Microorganisms (GCM) 10K type strain sequencing project: providing services to taxonomists for standard genome sequencing and annotation.</title>
        <authorList>
            <consortium name="The Broad Institute Genomics Platform"/>
            <consortium name="The Broad Institute Genome Sequencing Center for Infectious Disease"/>
            <person name="Wu L."/>
            <person name="Ma J."/>
        </authorList>
    </citation>
    <scope>NUCLEOTIDE SEQUENCE [LARGE SCALE GENOMIC DNA]</scope>
    <source>
        <strain evidence="6">JCM 16914</strain>
    </source>
</reference>
<dbReference type="InterPro" id="IPR011013">
    <property type="entry name" value="Gal_mutarotase_sf_dom"/>
</dbReference>
<dbReference type="EMBL" id="BAAAZT010000030">
    <property type="protein sequence ID" value="GAA3900744.1"/>
    <property type="molecule type" value="Genomic_DNA"/>
</dbReference>
<name>A0ABP7LJ80_9GAMM</name>
<evidence type="ECO:0000256" key="4">
    <source>
        <dbReference type="PIRNR" id="PIRNR016020"/>
    </source>
</evidence>
<dbReference type="RefSeq" id="WP_344702753.1">
    <property type="nucleotide sequence ID" value="NZ_BAAAZT010000030.1"/>
</dbReference>
<evidence type="ECO:0000256" key="2">
    <source>
        <dbReference type="ARBA" id="ARBA00005866"/>
    </source>
</evidence>
<dbReference type="EC" id="5.1.3.15" evidence="4"/>
<accession>A0ABP7LJ80</accession>
<dbReference type="PANTHER" id="PTHR11122">
    <property type="entry name" value="APOSPORY-ASSOCIATED PROTEIN C-RELATED"/>
    <property type="match status" value="1"/>
</dbReference>